<dbReference type="GO" id="GO:0020037">
    <property type="term" value="F:heme binding"/>
    <property type="evidence" value="ECO:0007669"/>
    <property type="project" value="InterPro"/>
</dbReference>
<evidence type="ECO:0000256" key="2">
    <source>
        <dbReference type="ARBA" id="ARBA00022723"/>
    </source>
</evidence>
<dbReference type="SUPFAM" id="SSF46626">
    <property type="entry name" value="Cytochrome c"/>
    <property type="match status" value="1"/>
</dbReference>
<dbReference type="EMBL" id="LR027517">
    <property type="protein sequence ID" value="VCU52500.1"/>
    <property type="molecule type" value="Genomic_DNA"/>
</dbReference>
<keyword evidence="1 4" id="KW-0349">Heme</keyword>
<evidence type="ECO:0000256" key="4">
    <source>
        <dbReference type="PROSITE-ProRule" id="PRU00433"/>
    </source>
</evidence>
<dbReference type="InterPro" id="IPR036909">
    <property type="entry name" value="Cyt_c-like_dom_sf"/>
</dbReference>
<evidence type="ECO:0000313" key="8">
    <source>
        <dbReference type="Proteomes" id="UP000279841"/>
    </source>
</evidence>
<dbReference type="RefSeq" id="WP_014510607.1">
    <property type="nucleotide sequence ID" value="NZ_AP019792.1"/>
</dbReference>
<feature type="domain" description="Cytochrome c" evidence="5">
    <location>
        <begin position="55"/>
        <end position="144"/>
    </location>
</feature>
<dbReference type="AlphaFoldDB" id="A0A3P4AP25"/>
<dbReference type="EMBL" id="AP024926">
    <property type="protein sequence ID" value="BCZ87331.1"/>
    <property type="molecule type" value="Genomic_DNA"/>
</dbReference>
<reference evidence="7 8" key="1">
    <citation type="submission" date="2018-10" db="EMBL/GenBank/DDBJ databases">
        <authorList>
            <person name="Peiro R."/>
            <person name="Begona"/>
            <person name="Cbmso G."/>
            <person name="Lopez M."/>
            <person name="Gonzalez S."/>
            <person name="Sacristan E."/>
            <person name="Castillo E."/>
        </authorList>
    </citation>
    <scope>NUCLEOTIDE SEQUENCE [LARGE SCALE GENOMIC DNA]</scope>
    <source>
        <strain evidence="7">TTHNAR1</strain>
    </source>
</reference>
<accession>A0A3P4AP25</accession>
<gene>
    <name evidence="7" type="primary">tsdA</name>
    <name evidence="6" type="ORF">TthAA11_15130</name>
    <name evidence="7" type="ORF">TTHN1_00248</name>
</gene>
<name>A0A3P4AP25_THETH</name>
<evidence type="ECO:0000313" key="6">
    <source>
        <dbReference type="EMBL" id="BCZ87331.1"/>
    </source>
</evidence>
<evidence type="ECO:0000256" key="3">
    <source>
        <dbReference type="ARBA" id="ARBA00023004"/>
    </source>
</evidence>
<dbReference type="PANTHER" id="PTHR35008">
    <property type="entry name" value="BLL4482 PROTEIN-RELATED"/>
    <property type="match status" value="1"/>
</dbReference>
<reference evidence="6" key="2">
    <citation type="submission" date="2021-07" db="EMBL/GenBank/DDBJ databases">
        <title>Complete genome sequences of four Thermus thermophilus strains isolated from Arima Hot Spring in Japan.</title>
        <authorList>
            <person name="Tomariguchi N."/>
            <person name="Ueno Y."/>
            <person name="Miyazaki K."/>
        </authorList>
    </citation>
    <scope>NUCLEOTIDE SEQUENCE</scope>
    <source>
        <strain evidence="6">AA1-1</strain>
    </source>
</reference>
<dbReference type="PANTHER" id="PTHR35008:SF8">
    <property type="entry name" value="ALCOHOL DEHYDROGENASE CYTOCHROME C SUBUNIT"/>
    <property type="match status" value="1"/>
</dbReference>
<proteinExistence type="predicted"/>
<dbReference type="Proteomes" id="UP000825379">
    <property type="component" value="Chromosome"/>
</dbReference>
<evidence type="ECO:0000256" key="1">
    <source>
        <dbReference type="ARBA" id="ARBA00022617"/>
    </source>
</evidence>
<dbReference type="Proteomes" id="UP000279841">
    <property type="component" value="Chromosome"/>
</dbReference>
<dbReference type="Pfam" id="PF13442">
    <property type="entry name" value="Cytochrome_CBB3"/>
    <property type="match status" value="1"/>
</dbReference>
<sequence length="185" mass="20783">MFRRALAWGALLAALGLALAARYGLGTPISEELARQYDLRPVVLPDGRGLPPGEGRVEEGQRIYAQKCASCHGENGEGYPFNRLVSEPFPITPDTEPVEYAIGNYWPYATTLFDYIRRAMPFGQEGTLTDEEVYHLVAFLLYMNGIIDAGTPVNQKTLPQIRMPARELLELDPETKRRFPWLTLP</sequence>
<dbReference type="GO" id="GO:0046872">
    <property type="term" value="F:metal ion binding"/>
    <property type="evidence" value="ECO:0007669"/>
    <property type="project" value="UniProtKB-KW"/>
</dbReference>
<dbReference type="InterPro" id="IPR051459">
    <property type="entry name" value="Cytochrome_c-type_DH"/>
</dbReference>
<evidence type="ECO:0000259" key="5">
    <source>
        <dbReference type="PROSITE" id="PS51007"/>
    </source>
</evidence>
<dbReference type="Gene3D" id="1.10.760.10">
    <property type="entry name" value="Cytochrome c-like domain"/>
    <property type="match status" value="1"/>
</dbReference>
<keyword evidence="2 4" id="KW-0479">Metal-binding</keyword>
<organism evidence="7 8">
    <name type="scientific">Thermus thermophilus</name>
    <dbReference type="NCBI Taxonomy" id="274"/>
    <lineage>
        <taxon>Bacteria</taxon>
        <taxon>Thermotogati</taxon>
        <taxon>Deinococcota</taxon>
        <taxon>Deinococci</taxon>
        <taxon>Thermales</taxon>
        <taxon>Thermaceae</taxon>
        <taxon>Thermus</taxon>
    </lineage>
</organism>
<protein>
    <submittedName>
        <fullName evidence="6">Cytochrome c</fullName>
    </submittedName>
    <submittedName>
        <fullName evidence="7">Thiosulfate dehydrogenase</fullName>
    </submittedName>
</protein>
<dbReference type="InterPro" id="IPR009056">
    <property type="entry name" value="Cyt_c-like_dom"/>
</dbReference>
<evidence type="ECO:0000313" key="7">
    <source>
        <dbReference type="EMBL" id="VCU52500.1"/>
    </source>
</evidence>
<dbReference type="GO" id="GO:0009055">
    <property type="term" value="F:electron transfer activity"/>
    <property type="evidence" value="ECO:0007669"/>
    <property type="project" value="InterPro"/>
</dbReference>
<dbReference type="PROSITE" id="PS51007">
    <property type="entry name" value="CYTC"/>
    <property type="match status" value="1"/>
</dbReference>
<keyword evidence="3 4" id="KW-0408">Iron</keyword>